<dbReference type="RefSeq" id="YP_009113048.1">
    <property type="nucleotide sequence ID" value="NC_026014.1"/>
</dbReference>
<evidence type="ECO:0000313" key="1">
    <source>
        <dbReference type="EMBL" id="AIZ95113.1"/>
    </source>
</evidence>
<proteinExistence type="predicted"/>
<name>A0A0A7NRX5_9CAUD</name>
<evidence type="ECO:0000313" key="2">
    <source>
        <dbReference type="Proteomes" id="UP000030927"/>
    </source>
</evidence>
<dbReference type="KEGG" id="vg:22807906"/>
<dbReference type="GeneID" id="22807906"/>
<accession>A0A0A7NRX5</accession>
<sequence length="92" mass="10346">MTKEYAQGVFIRFIDFRGELLLRASAIDAVAQAEKKAVTHVYANNAQLIVELPYQTVREAINEAEKARQANGDEPYIEIICMDSEAEIKKAD</sequence>
<protein>
    <submittedName>
        <fullName evidence="1">Uncharacterized protein</fullName>
    </submittedName>
</protein>
<organism evidence="1 2">
    <name type="scientific">Escherichia phage P88</name>
    <dbReference type="NCBI Taxonomy" id="1567486"/>
    <lineage>
        <taxon>Viruses</taxon>
        <taxon>Duplodnaviria</taxon>
        <taxon>Heunggongvirae</taxon>
        <taxon>Uroviricota</taxon>
        <taxon>Caudoviricetes</taxon>
        <taxon>Peduoviridae</taxon>
        <taxon>Xuanwuvirus</taxon>
        <taxon>Xuanwuvirus P88</taxon>
    </lineage>
</organism>
<keyword evidence="2" id="KW-1185">Reference proteome</keyword>
<dbReference type="Proteomes" id="UP000030927">
    <property type="component" value="Segment"/>
</dbReference>
<reference evidence="1 2" key="1">
    <citation type="submission" date="2014-10" db="EMBL/GenBank/DDBJ databases">
        <title>Mutant Induction and Functional Module Analysis of Escherichia coli Prophage.</title>
        <authorList>
            <person name="Chen M."/>
            <person name="Zhang W."/>
        </authorList>
    </citation>
    <scope>NUCLEOTIDE SEQUENCE [LARGE SCALE GENOMIC DNA]</scope>
</reference>
<dbReference type="EMBL" id="KP063541">
    <property type="protein sequence ID" value="AIZ95113.1"/>
    <property type="molecule type" value="Genomic_DNA"/>
</dbReference>